<sequence>MDPINKPLRQFANDRLGERMEKMRADILQDRRVQAFIEDNEEWAQENLEAGLNELYQYKTQWHNCDHCPGLFECPNLVRGYQPKLEVVRNSLQVTYESCSLKRKDDERRRQASFIQSLYIPKEMTTVTFDDFYEESSRMDAYTTALEFCSSIAPGENGEGLYIHGSFGVGKTFLVGAIANELADQEVRTMLVYTPDFLRELKSGISDGSYQAKLDMIKKAPVLILDDIGAESMSQWVRDDILGSLLQFRMMEKLPTVFTSNFNLEELEIHLSQTNRGGVERVDQLKARRIMERIKYLNKEIEMKGNNKRQTP</sequence>
<evidence type="ECO:0000313" key="2">
    <source>
        <dbReference type="EMBL" id="QKS72018.1"/>
    </source>
</evidence>
<protein>
    <submittedName>
        <fullName evidence="2">Primosomal protein DnaI</fullName>
    </submittedName>
</protein>
<dbReference type="SMART" id="SM00382">
    <property type="entry name" value="AAA"/>
    <property type="match status" value="1"/>
</dbReference>
<dbReference type="InterPro" id="IPR009928">
    <property type="entry name" value="DnaI_N"/>
</dbReference>
<dbReference type="KEGG" id="psua:FLK61_35745"/>
<dbReference type="GO" id="GO:0005524">
    <property type="term" value="F:ATP binding"/>
    <property type="evidence" value="ECO:0007669"/>
    <property type="project" value="InterPro"/>
</dbReference>
<dbReference type="AlphaFoldDB" id="A0A859FGS2"/>
<dbReference type="InterPro" id="IPR027417">
    <property type="entry name" value="P-loop_NTPase"/>
</dbReference>
<dbReference type="SUPFAM" id="SSF52540">
    <property type="entry name" value="P-loop containing nucleoside triphosphate hydrolases"/>
    <property type="match status" value="1"/>
</dbReference>
<dbReference type="PANTHER" id="PTHR30050">
    <property type="entry name" value="CHROMOSOMAL REPLICATION INITIATOR PROTEIN DNAA"/>
    <property type="match status" value="1"/>
</dbReference>
<name>A0A859FGS2_9BACI</name>
<dbReference type="Proteomes" id="UP000318138">
    <property type="component" value="Chromosome"/>
</dbReference>
<dbReference type="GO" id="GO:0006260">
    <property type="term" value="P:DNA replication"/>
    <property type="evidence" value="ECO:0007669"/>
    <property type="project" value="TreeGrafter"/>
</dbReference>
<organism evidence="2 3">
    <name type="scientific">Paenalkalicoccus suaedae</name>
    <dbReference type="NCBI Taxonomy" id="2592382"/>
    <lineage>
        <taxon>Bacteria</taxon>
        <taxon>Bacillati</taxon>
        <taxon>Bacillota</taxon>
        <taxon>Bacilli</taxon>
        <taxon>Bacillales</taxon>
        <taxon>Bacillaceae</taxon>
        <taxon>Paenalkalicoccus</taxon>
    </lineage>
</organism>
<evidence type="ECO:0000259" key="1">
    <source>
        <dbReference type="SMART" id="SM00382"/>
    </source>
</evidence>
<dbReference type="PANTHER" id="PTHR30050:SF8">
    <property type="entry name" value="PRIMOSOMAL PROTEIN DNAI"/>
    <property type="match status" value="1"/>
</dbReference>
<keyword evidence="3" id="KW-1185">Reference proteome</keyword>
<dbReference type="EMBL" id="CP041372">
    <property type="protein sequence ID" value="QKS72018.1"/>
    <property type="molecule type" value="Genomic_DNA"/>
</dbReference>
<dbReference type="RefSeq" id="WP_176010001.1">
    <property type="nucleotide sequence ID" value="NZ_CP041372.2"/>
</dbReference>
<proteinExistence type="predicted"/>
<evidence type="ECO:0000313" key="3">
    <source>
        <dbReference type="Proteomes" id="UP000318138"/>
    </source>
</evidence>
<dbReference type="Gene3D" id="3.40.50.300">
    <property type="entry name" value="P-loop containing nucleotide triphosphate hydrolases"/>
    <property type="match status" value="1"/>
</dbReference>
<dbReference type="InterPro" id="IPR003593">
    <property type="entry name" value="AAA+_ATPase"/>
</dbReference>
<dbReference type="Pfam" id="PF01695">
    <property type="entry name" value="IstB_IS21"/>
    <property type="match status" value="1"/>
</dbReference>
<reference evidence="3" key="1">
    <citation type="submission" date="2019-07" db="EMBL/GenBank/DDBJ databases">
        <title>Bacillus alkalisoli sp. nov. isolated from saline soil.</title>
        <authorList>
            <person name="Sun J.-Q."/>
            <person name="Xu L."/>
        </authorList>
    </citation>
    <scope>NUCLEOTIDE SEQUENCE [LARGE SCALE GENOMIC DNA]</scope>
    <source>
        <strain evidence="3">M4U3P1</strain>
    </source>
</reference>
<accession>A0A859FGS2</accession>
<dbReference type="Pfam" id="PF07319">
    <property type="entry name" value="DnaI_N"/>
    <property type="match status" value="1"/>
</dbReference>
<dbReference type="InterPro" id="IPR002611">
    <property type="entry name" value="IstB_ATP-bd"/>
</dbReference>
<feature type="domain" description="AAA+ ATPase" evidence="1">
    <location>
        <begin position="157"/>
        <end position="307"/>
    </location>
</feature>
<gene>
    <name evidence="2" type="primary">dnaI</name>
    <name evidence="2" type="ORF">FLK61_35745</name>
</gene>
<dbReference type="CDD" id="cd00009">
    <property type="entry name" value="AAA"/>
    <property type="match status" value="1"/>
</dbReference>
<dbReference type="NCBIfam" id="NF006505">
    <property type="entry name" value="PRK08939.1"/>
    <property type="match status" value="1"/>
</dbReference>